<organism evidence="2 3">
    <name type="scientific">Pseudonocardia hierapolitana</name>
    <dbReference type="NCBI Taxonomy" id="1128676"/>
    <lineage>
        <taxon>Bacteria</taxon>
        <taxon>Bacillati</taxon>
        <taxon>Actinomycetota</taxon>
        <taxon>Actinomycetes</taxon>
        <taxon>Pseudonocardiales</taxon>
        <taxon>Pseudonocardiaceae</taxon>
        <taxon>Pseudonocardia</taxon>
    </lineage>
</organism>
<keyword evidence="3" id="KW-1185">Reference proteome</keyword>
<evidence type="ECO:0000313" key="3">
    <source>
        <dbReference type="Proteomes" id="UP000321261"/>
    </source>
</evidence>
<dbReference type="SMART" id="SM00530">
    <property type="entry name" value="HTH_XRE"/>
    <property type="match status" value="1"/>
</dbReference>
<dbReference type="PANTHER" id="PTHR35010">
    <property type="entry name" value="BLL4672 PROTEIN-RELATED"/>
    <property type="match status" value="1"/>
</dbReference>
<dbReference type="InterPro" id="IPR041413">
    <property type="entry name" value="MLTR_LBD"/>
</dbReference>
<comment type="caution">
    <text evidence="2">The sequence shown here is derived from an EMBL/GenBank/DDBJ whole genome shotgun (WGS) entry which is preliminary data.</text>
</comment>
<gene>
    <name evidence="2" type="ORF">FHX44_112074</name>
</gene>
<dbReference type="Pfam" id="PF17765">
    <property type="entry name" value="MLTR_LBD"/>
    <property type="match status" value="1"/>
</dbReference>
<dbReference type="InterPro" id="IPR010982">
    <property type="entry name" value="Lambda_DNA-bd_dom_sf"/>
</dbReference>
<dbReference type="SUPFAM" id="SSF47413">
    <property type="entry name" value="lambda repressor-like DNA-binding domains"/>
    <property type="match status" value="1"/>
</dbReference>
<dbReference type="EMBL" id="VIWU01000001">
    <property type="protein sequence ID" value="TWF76186.1"/>
    <property type="molecule type" value="Genomic_DNA"/>
</dbReference>
<dbReference type="Proteomes" id="UP000321261">
    <property type="component" value="Unassembled WGS sequence"/>
</dbReference>
<dbReference type="CDD" id="cd00093">
    <property type="entry name" value="HTH_XRE"/>
    <property type="match status" value="1"/>
</dbReference>
<sequence>MAGRELGEYLKALRARTRPEDVGLPPAGVNRRVPGLRREELAQLAGVSVDYYTRLEQGRHQHPSHSVVEAVATALRLDDAERAHLINLARDGVPERPRPGSRAQRVRPELLDLMDGLTGHPAFVVGRRTDVLAANPLARALIADWHAMPARERNYVRWLVLAPEARALYPDWATVAAEAVGTLRLDAGRYPDDPATRELVGELAMTSEDFHRWWADHRVVERSHGTKRMRHPVVGELEIHYEAMNLPGDPDQTLFVYTTRRGSPSEDAMRLLSSWLATTDEPAGREIHSEDVDADR</sequence>
<evidence type="ECO:0000313" key="2">
    <source>
        <dbReference type="EMBL" id="TWF76186.1"/>
    </source>
</evidence>
<reference evidence="2 3" key="1">
    <citation type="submission" date="2019-06" db="EMBL/GenBank/DDBJ databases">
        <title>Sequencing the genomes of 1000 actinobacteria strains.</title>
        <authorList>
            <person name="Klenk H.-P."/>
        </authorList>
    </citation>
    <scope>NUCLEOTIDE SEQUENCE [LARGE SCALE GENOMIC DNA]</scope>
    <source>
        <strain evidence="2 3">DSM 45671</strain>
    </source>
</reference>
<accession>A0A561SMX7</accession>
<evidence type="ECO:0000259" key="1">
    <source>
        <dbReference type="PROSITE" id="PS50943"/>
    </source>
</evidence>
<dbReference type="PROSITE" id="PS50943">
    <property type="entry name" value="HTH_CROC1"/>
    <property type="match status" value="1"/>
</dbReference>
<dbReference type="InterPro" id="IPR001387">
    <property type="entry name" value="Cro/C1-type_HTH"/>
</dbReference>
<name>A0A561SMX7_9PSEU</name>
<dbReference type="GO" id="GO:0003677">
    <property type="term" value="F:DNA binding"/>
    <property type="evidence" value="ECO:0007669"/>
    <property type="project" value="InterPro"/>
</dbReference>
<dbReference type="OrthoDB" id="4790304at2"/>
<dbReference type="RefSeq" id="WP_147255269.1">
    <property type="nucleotide sequence ID" value="NZ_VIWU01000001.1"/>
</dbReference>
<protein>
    <submittedName>
        <fullName evidence="2">Helix-turn-helix protein</fullName>
    </submittedName>
</protein>
<dbReference type="PANTHER" id="PTHR35010:SF2">
    <property type="entry name" value="BLL4672 PROTEIN"/>
    <property type="match status" value="1"/>
</dbReference>
<dbReference type="Gene3D" id="1.10.260.40">
    <property type="entry name" value="lambda repressor-like DNA-binding domains"/>
    <property type="match status" value="1"/>
</dbReference>
<feature type="domain" description="HTH cro/C1-type" evidence="1">
    <location>
        <begin position="35"/>
        <end position="82"/>
    </location>
</feature>
<proteinExistence type="predicted"/>
<dbReference type="AlphaFoldDB" id="A0A561SMX7"/>
<dbReference type="Pfam" id="PF13560">
    <property type="entry name" value="HTH_31"/>
    <property type="match status" value="1"/>
</dbReference>
<dbReference type="Gene3D" id="3.30.450.180">
    <property type="match status" value="1"/>
</dbReference>